<protein>
    <submittedName>
        <fullName evidence="5">Helix-turn-helix transcriptional regulator</fullName>
    </submittedName>
</protein>
<accession>A0ABV6UMQ2</accession>
<dbReference type="PROSITE" id="PS01124">
    <property type="entry name" value="HTH_ARAC_FAMILY_2"/>
    <property type="match status" value="1"/>
</dbReference>
<keyword evidence="2" id="KW-0238">DNA-binding</keyword>
<dbReference type="SUPFAM" id="SSF46689">
    <property type="entry name" value="Homeodomain-like"/>
    <property type="match status" value="1"/>
</dbReference>
<keyword evidence="6" id="KW-1185">Reference proteome</keyword>
<feature type="domain" description="HTH araC/xylS-type" evidence="4">
    <location>
        <begin position="186"/>
        <end position="283"/>
    </location>
</feature>
<dbReference type="PANTHER" id="PTHR11019:SF199">
    <property type="entry name" value="HTH-TYPE TRANSCRIPTIONAL REGULATOR NIMR"/>
    <property type="match status" value="1"/>
</dbReference>
<dbReference type="Gene3D" id="1.10.10.60">
    <property type="entry name" value="Homeodomain-like"/>
    <property type="match status" value="1"/>
</dbReference>
<keyword evidence="3" id="KW-0804">Transcription</keyword>
<dbReference type="Pfam" id="PF12833">
    <property type="entry name" value="HTH_18"/>
    <property type="match status" value="1"/>
</dbReference>
<organism evidence="5 6">
    <name type="scientific">Streptacidiphilus cavernicola</name>
    <dbReference type="NCBI Taxonomy" id="3342716"/>
    <lineage>
        <taxon>Bacteria</taxon>
        <taxon>Bacillati</taxon>
        <taxon>Actinomycetota</taxon>
        <taxon>Actinomycetes</taxon>
        <taxon>Kitasatosporales</taxon>
        <taxon>Streptomycetaceae</taxon>
        <taxon>Streptacidiphilus</taxon>
    </lineage>
</organism>
<dbReference type="SMART" id="SM00342">
    <property type="entry name" value="HTH_ARAC"/>
    <property type="match status" value="1"/>
</dbReference>
<reference evidence="5 6" key="1">
    <citation type="submission" date="2024-09" db="EMBL/GenBank/DDBJ databases">
        <authorList>
            <person name="Lee S.D."/>
        </authorList>
    </citation>
    <scope>NUCLEOTIDE SEQUENCE [LARGE SCALE GENOMIC DNA]</scope>
    <source>
        <strain evidence="5 6">N1-5</strain>
    </source>
</reference>
<dbReference type="SUPFAM" id="SSF51182">
    <property type="entry name" value="RmlC-like cupins"/>
    <property type="match status" value="1"/>
</dbReference>
<dbReference type="CDD" id="cd06124">
    <property type="entry name" value="cupin_NimR-like_N"/>
    <property type="match status" value="1"/>
</dbReference>
<dbReference type="Pfam" id="PF02311">
    <property type="entry name" value="AraC_binding"/>
    <property type="match status" value="1"/>
</dbReference>
<proteinExistence type="predicted"/>
<dbReference type="EMBL" id="JBHEZZ010000007">
    <property type="protein sequence ID" value="MFC1402729.1"/>
    <property type="molecule type" value="Genomic_DNA"/>
</dbReference>
<evidence type="ECO:0000256" key="2">
    <source>
        <dbReference type="ARBA" id="ARBA00023125"/>
    </source>
</evidence>
<evidence type="ECO:0000256" key="3">
    <source>
        <dbReference type="ARBA" id="ARBA00023163"/>
    </source>
</evidence>
<dbReference type="RefSeq" id="WP_030253274.1">
    <property type="nucleotide sequence ID" value="NZ_JBHEZZ010000007.1"/>
</dbReference>
<dbReference type="InterPro" id="IPR020449">
    <property type="entry name" value="Tscrpt_reg_AraC-type_HTH"/>
</dbReference>
<gene>
    <name evidence="5" type="ORF">ACEZDJ_15680</name>
</gene>
<evidence type="ECO:0000259" key="4">
    <source>
        <dbReference type="PROSITE" id="PS01124"/>
    </source>
</evidence>
<dbReference type="PANTHER" id="PTHR11019">
    <property type="entry name" value="HTH-TYPE TRANSCRIPTIONAL REGULATOR NIMR"/>
    <property type="match status" value="1"/>
</dbReference>
<dbReference type="InterPro" id="IPR009057">
    <property type="entry name" value="Homeodomain-like_sf"/>
</dbReference>
<dbReference type="InterPro" id="IPR018060">
    <property type="entry name" value="HTH_AraC"/>
</dbReference>
<dbReference type="PRINTS" id="PR00032">
    <property type="entry name" value="HTHARAC"/>
</dbReference>
<evidence type="ECO:0000256" key="1">
    <source>
        <dbReference type="ARBA" id="ARBA00023015"/>
    </source>
</evidence>
<name>A0ABV6UMQ2_9ACTN</name>
<evidence type="ECO:0000313" key="5">
    <source>
        <dbReference type="EMBL" id="MFC1402729.1"/>
    </source>
</evidence>
<comment type="caution">
    <text evidence="5">The sequence shown here is derived from an EMBL/GenBank/DDBJ whole genome shotgun (WGS) entry which is preliminary data.</text>
</comment>
<sequence>MTGFAQTADEPPSAANARMVVLRRQAEVPGAGVPGAGAPGIVAGSYSYEGTHPVAPWHRHDLHQLEYAFEGVVEVRTAAARYRLPSLQAAWIPAGLAHVSTFDRARTASVLFDPALVRDSASRVRVLPVEPVLREMIIYAARWPIGRPDSDAVADSYFGALADLVLERLDRELPFHLPVSHDPLITDVMRYTDTRLADVSIAAVCRAVATSERTLRRRFGTATGMTWRQYLLHSRLLHAMTLLVRQDSTVLAVATAVGFDSASAFSRAFHAYTGQTPTAFRHDRV</sequence>
<keyword evidence="1" id="KW-0805">Transcription regulation</keyword>
<evidence type="ECO:0000313" key="6">
    <source>
        <dbReference type="Proteomes" id="UP001592528"/>
    </source>
</evidence>
<dbReference type="InterPro" id="IPR011051">
    <property type="entry name" value="RmlC_Cupin_sf"/>
</dbReference>
<dbReference type="Proteomes" id="UP001592528">
    <property type="component" value="Unassembled WGS sequence"/>
</dbReference>
<dbReference type="InterPro" id="IPR003313">
    <property type="entry name" value="AraC-bd"/>
</dbReference>